<dbReference type="EMBL" id="BBYR01000035">
    <property type="protein sequence ID" value="GAP36427.1"/>
    <property type="molecule type" value="Genomic_DNA"/>
</dbReference>
<evidence type="ECO:0000313" key="3">
    <source>
        <dbReference type="Proteomes" id="UP000037660"/>
    </source>
</evidence>
<dbReference type="AlphaFoldDB" id="A0A0K8P189"/>
<dbReference type="Proteomes" id="UP000037660">
    <property type="component" value="Unassembled WGS sequence"/>
</dbReference>
<protein>
    <submittedName>
        <fullName evidence="2">Uncharacterized protein</fullName>
    </submittedName>
</protein>
<proteinExistence type="predicted"/>
<evidence type="ECO:0000313" key="2">
    <source>
        <dbReference type="EMBL" id="GAP36427.1"/>
    </source>
</evidence>
<reference evidence="3" key="1">
    <citation type="submission" date="2015-07" db="EMBL/GenBank/DDBJ databases">
        <title>Discovery of a poly(ethylene terephthalate assimilation.</title>
        <authorList>
            <person name="Yoshida S."/>
            <person name="Hiraga K."/>
            <person name="Takehana T."/>
            <person name="Taniguchi I."/>
            <person name="Yamaji H."/>
            <person name="Maeda Y."/>
            <person name="Toyohara K."/>
            <person name="Miyamoto K."/>
            <person name="Kimura Y."/>
            <person name="Oda K."/>
        </authorList>
    </citation>
    <scope>NUCLEOTIDE SEQUENCE [LARGE SCALE GENOMIC DNA]</scope>
    <source>
        <strain evidence="3">NBRC 110686 / TISTR 2288 / 201-F6</strain>
    </source>
</reference>
<organism evidence="2 3">
    <name type="scientific">Piscinibacter sakaiensis</name>
    <name type="common">Ideonella sakaiensis</name>
    <dbReference type="NCBI Taxonomy" id="1547922"/>
    <lineage>
        <taxon>Bacteria</taxon>
        <taxon>Pseudomonadati</taxon>
        <taxon>Pseudomonadota</taxon>
        <taxon>Betaproteobacteria</taxon>
        <taxon>Burkholderiales</taxon>
        <taxon>Sphaerotilaceae</taxon>
        <taxon>Piscinibacter</taxon>
    </lineage>
</organism>
<name>A0A0K8P189_PISS1</name>
<gene>
    <name evidence="2" type="ORF">ISF6_2267</name>
</gene>
<sequence>MFVQWFGAKGPRPQGGAGHGEETGPPRSGAVIAPRIVRECSGPRAPAGARRRGTTACAF</sequence>
<accession>A0A0K8P189</accession>
<reference evidence="2 3" key="2">
    <citation type="journal article" date="2016" name="Science">
        <title>A bacterium that degrades and assimilates poly(ethylene terephthalate).</title>
        <authorList>
            <person name="Yoshida S."/>
            <person name="Hiraga K."/>
            <person name="Takehana T."/>
            <person name="Taniguchi I."/>
            <person name="Yamaji H."/>
            <person name="Maeda Y."/>
            <person name="Toyohara K."/>
            <person name="Miyamoto K."/>
            <person name="Kimura Y."/>
            <person name="Oda K."/>
        </authorList>
    </citation>
    <scope>NUCLEOTIDE SEQUENCE [LARGE SCALE GENOMIC DNA]</scope>
    <source>
        <strain evidence="3">NBRC 110686 / TISTR 2288 / 201-F6</strain>
    </source>
</reference>
<keyword evidence="3" id="KW-1185">Reference proteome</keyword>
<evidence type="ECO:0000256" key="1">
    <source>
        <dbReference type="SAM" id="MobiDB-lite"/>
    </source>
</evidence>
<dbReference type="STRING" id="1547922.ISF6_2267"/>
<feature type="region of interest" description="Disordered" evidence="1">
    <location>
        <begin position="1"/>
        <end position="31"/>
    </location>
</feature>
<comment type="caution">
    <text evidence="2">The sequence shown here is derived from an EMBL/GenBank/DDBJ whole genome shotgun (WGS) entry which is preliminary data.</text>
</comment>